<name>A0A3B0YMW4_9ZZZZ</name>
<proteinExistence type="predicted"/>
<evidence type="ECO:0000313" key="1">
    <source>
        <dbReference type="EMBL" id="VAW78000.1"/>
    </source>
</evidence>
<organism evidence="1">
    <name type="scientific">hydrothermal vent metagenome</name>
    <dbReference type="NCBI Taxonomy" id="652676"/>
    <lineage>
        <taxon>unclassified sequences</taxon>
        <taxon>metagenomes</taxon>
        <taxon>ecological metagenomes</taxon>
    </lineage>
</organism>
<gene>
    <name evidence="1" type="ORF">MNBD_GAMMA15-805</name>
</gene>
<protein>
    <submittedName>
        <fullName evidence="1">Uncharacterized protein</fullName>
    </submittedName>
</protein>
<dbReference type="EMBL" id="UOFN01000085">
    <property type="protein sequence ID" value="VAW78000.1"/>
    <property type="molecule type" value="Genomic_DNA"/>
</dbReference>
<reference evidence="1" key="1">
    <citation type="submission" date="2018-06" db="EMBL/GenBank/DDBJ databases">
        <authorList>
            <person name="Zhirakovskaya E."/>
        </authorList>
    </citation>
    <scope>NUCLEOTIDE SEQUENCE</scope>
</reference>
<sequence>MDLFVSSNEPPPVWPDPEGEVRGIAFSPLYKSAPKAARADPEFYELLVLVDGIRAGRARERDIASKELRARLQGYA</sequence>
<accession>A0A3B0YMW4</accession>
<dbReference type="AlphaFoldDB" id="A0A3B0YMW4"/>